<accession>R1CS13</accession>
<gene>
    <name evidence="1" type="ORF">L21TH_0493</name>
</gene>
<dbReference type="GO" id="GO:0046983">
    <property type="term" value="F:protein dimerization activity"/>
    <property type="evidence" value="ECO:0007669"/>
    <property type="project" value="InterPro"/>
</dbReference>
<evidence type="ECO:0000313" key="1">
    <source>
        <dbReference type="EMBL" id="EOD01446.1"/>
    </source>
</evidence>
<dbReference type="STRING" id="1304284.L21TH_0493"/>
<dbReference type="AlphaFoldDB" id="R1CS13"/>
<dbReference type="Proteomes" id="UP000013378">
    <property type="component" value="Unassembled WGS sequence"/>
</dbReference>
<dbReference type="InterPro" id="IPR036638">
    <property type="entry name" value="HLH_DNA-bd_sf"/>
</dbReference>
<organism evidence="1 2">
    <name type="scientific">Caldisalinibacter kiritimatiensis</name>
    <dbReference type="NCBI Taxonomy" id="1304284"/>
    <lineage>
        <taxon>Bacteria</taxon>
        <taxon>Bacillati</taxon>
        <taxon>Bacillota</taxon>
        <taxon>Tissierellia</taxon>
        <taxon>Tissierellales</taxon>
        <taxon>Thermohalobacteraceae</taxon>
        <taxon>Caldisalinibacter</taxon>
    </lineage>
</organism>
<dbReference type="Pfam" id="PF09388">
    <property type="entry name" value="SpoOE-like"/>
    <property type="match status" value="1"/>
</dbReference>
<dbReference type="RefSeq" id="WP_006308228.1">
    <property type="nucleotide sequence ID" value="NZ_ARZA01000058.1"/>
</dbReference>
<comment type="caution">
    <text evidence="1">The sequence shown here is derived from an EMBL/GenBank/DDBJ whole genome shotgun (WGS) entry which is preliminary data.</text>
</comment>
<dbReference type="Gene3D" id="4.10.280.10">
    <property type="entry name" value="Helix-loop-helix DNA-binding domain"/>
    <property type="match status" value="1"/>
</dbReference>
<proteinExistence type="predicted"/>
<dbReference type="SUPFAM" id="SSF140500">
    <property type="entry name" value="BAS1536-like"/>
    <property type="match status" value="1"/>
</dbReference>
<sequence>MKDIVKLKKELNKLAVKNINNLISTEIVKKSQILDKLIVKEQRSKLSQIMYKSVQNNHGNNDY</sequence>
<evidence type="ECO:0000313" key="2">
    <source>
        <dbReference type="Proteomes" id="UP000013378"/>
    </source>
</evidence>
<dbReference type="InterPro" id="IPR037208">
    <property type="entry name" value="Spo0E-like_sf"/>
</dbReference>
<reference evidence="1 2" key="1">
    <citation type="journal article" date="2015" name="Geomicrobiol. J.">
        <title>Caldisalinibacter kiritimatiensis gen. nov., sp. nov., a moderately thermohalophilic thiosulfate-reducing bacterium from a hypersaline microbial mat.</title>
        <authorList>
            <person name="Ben Hania W."/>
            <person name="Joseph M."/>
            <person name="Fiebig A."/>
            <person name="Bunk B."/>
            <person name="Klenk H.-P."/>
            <person name="Fardeau M.-L."/>
            <person name="Spring S."/>
        </authorList>
    </citation>
    <scope>NUCLEOTIDE SEQUENCE [LARGE SCALE GENOMIC DNA]</scope>
    <source>
        <strain evidence="1 2">L21-TH-D2</strain>
    </source>
</reference>
<dbReference type="EMBL" id="ARZA01000058">
    <property type="protein sequence ID" value="EOD01446.1"/>
    <property type="molecule type" value="Genomic_DNA"/>
</dbReference>
<protein>
    <submittedName>
        <fullName evidence="1">Uncharacterized protein</fullName>
    </submittedName>
</protein>
<dbReference type="GO" id="GO:0043937">
    <property type="term" value="P:regulation of sporulation"/>
    <property type="evidence" value="ECO:0007669"/>
    <property type="project" value="InterPro"/>
</dbReference>
<dbReference type="InterPro" id="IPR018540">
    <property type="entry name" value="Spo0E-like"/>
</dbReference>
<keyword evidence="2" id="KW-1185">Reference proteome</keyword>
<name>R1CS13_9FIRM</name>